<gene>
    <name evidence="1" type="ORF">F9Y85_02050</name>
    <name evidence="2" type="ORF">R5H13_11510</name>
</gene>
<evidence type="ECO:0000313" key="4">
    <source>
        <dbReference type="Proteomes" id="UP001304419"/>
    </source>
</evidence>
<reference evidence="2 4" key="2">
    <citation type="submission" date="2023-10" db="EMBL/GenBank/DDBJ databases">
        <title>To unveil natural product biosynthetic capacity in Pseudoalteromonas.</title>
        <authorList>
            <person name="Wang J."/>
        </authorList>
    </citation>
    <scope>NUCLEOTIDE SEQUENCE [LARGE SCALE GENOMIC DNA]</scope>
    <source>
        <strain evidence="2 4">DSM 15914</strain>
    </source>
</reference>
<dbReference type="RefSeq" id="WP_052258373.1">
    <property type="nucleotide sequence ID" value="NZ_CBCSDF010000008.1"/>
</dbReference>
<dbReference type="EMBL" id="WEIA01000001">
    <property type="protein sequence ID" value="NLR20116.1"/>
    <property type="molecule type" value="Genomic_DNA"/>
</dbReference>
<evidence type="ECO:0000313" key="3">
    <source>
        <dbReference type="Proteomes" id="UP000646877"/>
    </source>
</evidence>
<accession>A0A8I2H4K8</accession>
<dbReference type="Proteomes" id="UP000646877">
    <property type="component" value="Unassembled WGS sequence"/>
</dbReference>
<dbReference type="EMBL" id="CP137578">
    <property type="protein sequence ID" value="WOX27297.1"/>
    <property type="molecule type" value="Genomic_DNA"/>
</dbReference>
<reference evidence="1" key="1">
    <citation type="submission" date="2019-10" db="EMBL/GenBank/DDBJ databases">
        <authorList>
            <person name="Paulsen S."/>
        </authorList>
    </citation>
    <scope>NUCLEOTIDE SEQUENCE</scope>
    <source>
        <strain evidence="1">LMG 19692</strain>
    </source>
</reference>
<evidence type="ECO:0000313" key="1">
    <source>
        <dbReference type="EMBL" id="NLR20116.1"/>
    </source>
</evidence>
<sequence length="133" mass="15212">MRRVKVYYQHRDGGTELINYEKELQSYREAWDVIDHYPWDKELELFEALGEGGGFFFILGDEGGKCASYQLTPIENNRGLLALDVVSKPATFGLFGGKSASVDFELVSIPEAKSHIKALFEYSIDSLYEKYRK</sequence>
<name>A0A8I2H4K8_9GAMM</name>
<dbReference type="AlphaFoldDB" id="A0A8I2H4K8"/>
<keyword evidence="4" id="KW-1185">Reference proteome</keyword>
<proteinExistence type="predicted"/>
<evidence type="ECO:0000313" key="2">
    <source>
        <dbReference type="EMBL" id="WOX27297.1"/>
    </source>
</evidence>
<organism evidence="1 3">
    <name type="scientific">Pseudoalteromonas maricaloris</name>
    <dbReference type="NCBI Taxonomy" id="184924"/>
    <lineage>
        <taxon>Bacteria</taxon>
        <taxon>Pseudomonadati</taxon>
        <taxon>Pseudomonadota</taxon>
        <taxon>Gammaproteobacteria</taxon>
        <taxon>Alteromonadales</taxon>
        <taxon>Pseudoalteromonadaceae</taxon>
        <taxon>Pseudoalteromonas</taxon>
    </lineage>
</organism>
<dbReference type="Proteomes" id="UP001304419">
    <property type="component" value="Chromosome 1"/>
</dbReference>
<protein>
    <submittedName>
        <fullName evidence="1">Uncharacterized protein</fullName>
    </submittedName>
</protein>